<dbReference type="RefSeq" id="WP_112341222.1">
    <property type="nucleotide sequence ID" value="NZ_QMKK01000024.1"/>
</dbReference>
<dbReference type="GO" id="GO:0032791">
    <property type="term" value="F:lead ion binding"/>
    <property type="evidence" value="ECO:0007669"/>
    <property type="project" value="TreeGrafter"/>
</dbReference>
<dbReference type="SUPFAM" id="SSF46785">
    <property type="entry name" value="Winged helix' DNA-binding domain"/>
    <property type="match status" value="1"/>
</dbReference>
<dbReference type="GO" id="GO:0010288">
    <property type="term" value="P:response to lead ion"/>
    <property type="evidence" value="ECO:0007669"/>
    <property type="project" value="TreeGrafter"/>
</dbReference>
<evidence type="ECO:0000313" key="3">
    <source>
        <dbReference type="Proteomes" id="UP000251205"/>
    </source>
</evidence>
<dbReference type="Proteomes" id="UP000251205">
    <property type="component" value="Unassembled WGS sequence"/>
</dbReference>
<feature type="domain" description="HTH arsR-type" evidence="1">
    <location>
        <begin position="1"/>
        <end position="94"/>
    </location>
</feature>
<organism evidence="2 3">
    <name type="scientific">Rhizobium tropici</name>
    <dbReference type="NCBI Taxonomy" id="398"/>
    <lineage>
        <taxon>Bacteria</taxon>
        <taxon>Pseudomonadati</taxon>
        <taxon>Pseudomonadota</taxon>
        <taxon>Alphaproteobacteria</taxon>
        <taxon>Hyphomicrobiales</taxon>
        <taxon>Rhizobiaceae</taxon>
        <taxon>Rhizobium/Agrobacterium group</taxon>
        <taxon>Rhizobium</taxon>
    </lineage>
</organism>
<accession>A0A329YGT9</accession>
<dbReference type="InterPro" id="IPR011991">
    <property type="entry name" value="ArsR-like_HTH"/>
</dbReference>
<dbReference type="SMART" id="SM00418">
    <property type="entry name" value="HTH_ARSR"/>
    <property type="match status" value="1"/>
</dbReference>
<dbReference type="InterPro" id="IPR036388">
    <property type="entry name" value="WH-like_DNA-bd_sf"/>
</dbReference>
<dbReference type="PANTHER" id="PTHR39168:SF1">
    <property type="entry name" value="TRANSCRIPTIONAL REGULATORY PROTEIN"/>
    <property type="match status" value="1"/>
</dbReference>
<dbReference type="PROSITE" id="PS50987">
    <property type="entry name" value="HTH_ARSR_2"/>
    <property type="match status" value="1"/>
</dbReference>
<dbReference type="AlphaFoldDB" id="A0A329YGT9"/>
<dbReference type="GO" id="GO:0097063">
    <property type="term" value="F:cadmium ion sensor activity"/>
    <property type="evidence" value="ECO:0007669"/>
    <property type="project" value="TreeGrafter"/>
</dbReference>
<reference evidence="2 3" key="1">
    <citation type="submission" date="2018-06" db="EMBL/GenBank/DDBJ databases">
        <title>Whole Genome Sequence of an efficient microsymbiont, Rhizobium tropici.</title>
        <authorList>
            <person name="Srinivasan R."/>
            <person name="Singh H.V."/>
            <person name="Srivastava R."/>
            <person name="Kumari B."/>
            <person name="Radhakrishna A."/>
        </authorList>
    </citation>
    <scope>NUCLEOTIDE SEQUENCE [LARGE SCALE GENOMIC DNA]</scope>
    <source>
        <strain evidence="2 3">IGFRI Rhizo-19</strain>
    </source>
</reference>
<gene>
    <name evidence="2" type="ORF">DQ393_07950</name>
</gene>
<dbReference type="PRINTS" id="PR00778">
    <property type="entry name" value="HTHARSR"/>
</dbReference>
<dbReference type="GO" id="GO:0046686">
    <property type="term" value="P:response to cadmium ion"/>
    <property type="evidence" value="ECO:0007669"/>
    <property type="project" value="TreeGrafter"/>
</dbReference>
<comment type="caution">
    <text evidence="2">The sequence shown here is derived from an EMBL/GenBank/DDBJ whole genome shotgun (WGS) entry which is preliminary data.</text>
</comment>
<protein>
    <submittedName>
        <fullName evidence="2">Transcriptional regulator</fullName>
    </submittedName>
</protein>
<dbReference type="NCBIfam" id="NF033788">
    <property type="entry name" value="HTH_metalloreg"/>
    <property type="match status" value="1"/>
</dbReference>
<dbReference type="InterPro" id="IPR036390">
    <property type="entry name" value="WH_DNA-bd_sf"/>
</dbReference>
<dbReference type="GO" id="GO:0003700">
    <property type="term" value="F:DNA-binding transcription factor activity"/>
    <property type="evidence" value="ECO:0007669"/>
    <property type="project" value="InterPro"/>
</dbReference>
<dbReference type="InterPro" id="IPR052543">
    <property type="entry name" value="HTH_Metal-responsive_Reg"/>
</dbReference>
<dbReference type="CDD" id="cd00090">
    <property type="entry name" value="HTH_ARSR"/>
    <property type="match status" value="1"/>
</dbReference>
<name>A0A329YGT9_RHITR</name>
<dbReference type="OrthoDB" id="9797716at2"/>
<proteinExistence type="predicted"/>
<dbReference type="Gene3D" id="1.10.10.10">
    <property type="entry name" value="Winged helix-like DNA-binding domain superfamily/Winged helix DNA-binding domain"/>
    <property type="match status" value="1"/>
</dbReference>
<dbReference type="EMBL" id="QMKK01000024">
    <property type="protein sequence ID" value="RAX42208.1"/>
    <property type="molecule type" value="Genomic_DNA"/>
</dbReference>
<dbReference type="InterPro" id="IPR001845">
    <property type="entry name" value="HTH_ArsR_DNA-bd_dom"/>
</dbReference>
<dbReference type="PANTHER" id="PTHR39168">
    <property type="entry name" value="TRANSCRIPTIONAL REGULATOR-RELATED"/>
    <property type="match status" value="1"/>
</dbReference>
<sequence>MKEGPDIAQIGSLIGDPARANILTALMGGRALTATELAAAAGVTLQTASAHLSKLEAGGLLAQRKQGRHRYFTLADDRVGKLLEGIMGFAASRGHLRHRPGPKEPALRKARICYDHLAGDYGVRMLDSLIEAGSIFAVGEGLSLTAIGEKHLGSIGIDVSGLRSSRRPLCRSCLDWSERRAHLAGSLGKALLSNFLDKGWARRTENSRSIFFTPEGERRFLALFPLELSDGARQPEASQPGLTNTP</sequence>
<dbReference type="GO" id="GO:0003677">
    <property type="term" value="F:DNA binding"/>
    <property type="evidence" value="ECO:0007669"/>
    <property type="project" value="TreeGrafter"/>
</dbReference>
<evidence type="ECO:0000259" key="1">
    <source>
        <dbReference type="PROSITE" id="PS50987"/>
    </source>
</evidence>
<dbReference type="Pfam" id="PF12840">
    <property type="entry name" value="HTH_20"/>
    <property type="match status" value="1"/>
</dbReference>
<evidence type="ECO:0000313" key="2">
    <source>
        <dbReference type="EMBL" id="RAX42208.1"/>
    </source>
</evidence>